<dbReference type="Proteomes" id="UP000317839">
    <property type="component" value="Unassembled WGS sequence"/>
</dbReference>
<comment type="caution">
    <text evidence="2">The sequence shown here is derived from an EMBL/GenBank/DDBJ whole genome shotgun (WGS) entry which is preliminary data.</text>
</comment>
<dbReference type="EMBL" id="VIKR01000002">
    <property type="protein sequence ID" value="TQV75224.1"/>
    <property type="molecule type" value="Genomic_DNA"/>
</dbReference>
<sequence length="75" mass="8732">MAEQDRDNETVEKVTWSSHKLDERSANDRRSGTDRRQMKSGRMITVPDMRSGIDRRSGEDRRKVRLTITGRAIDI</sequence>
<accession>A0A545TDC2</accession>
<evidence type="ECO:0000313" key="3">
    <source>
        <dbReference type="Proteomes" id="UP000317839"/>
    </source>
</evidence>
<feature type="region of interest" description="Disordered" evidence="1">
    <location>
        <begin position="1"/>
        <end position="59"/>
    </location>
</feature>
<feature type="compositionally biased region" description="Basic and acidic residues" evidence="1">
    <location>
        <begin position="1"/>
        <end position="12"/>
    </location>
</feature>
<name>A0A545TDC2_9GAMM</name>
<dbReference type="AlphaFoldDB" id="A0A545TDC2"/>
<organism evidence="2 3">
    <name type="scientific">Aliikangiella marina</name>
    <dbReference type="NCBI Taxonomy" id="1712262"/>
    <lineage>
        <taxon>Bacteria</taxon>
        <taxon>Pseudomonadati</taxon>
        <taxon>Pseudomonadota</taxon>
        <taxon>Gammaproteobacteria</taxon>
        <taxon>Oceanospirillales</taxon>
        <taxon>Pleioneaceae</taxon>
        <taxon>Aliikangiella</taxon>
    </lineage>
</organism>
<evidence type="ECO:0000313" key="2">
    <source>
        <dbReference type="EMBL" id="TQV75224.1"/>
    </source>
</evidence>
<keyword evidence="3" id="KW-1185">Reference proteome</keyword>
<evidence type="ECO:0000256" key="1">
    <source>
        <dbReference type="SAM" id="MobiDB-lite"/>
    </source>
</evidence>
<feature type="compositionally biased region" description="Basic and acidic residues" evidence="1">
    <location>
        <begin position="19"/>
        <end position="37"/>
    </location>
</feature>
<proteinExistence type="predicted"/>
<dbReference type="OrthoDB" id="6199075at2"/>
<dbReference type="RefSeq" id="WP_142941840.1">
    <property type="nucleotide sequence ID" value="NZ_VIKR01000002.1"/>
</dbReference>
<protein>
    <submittedName>
        <fullName evidence="2">Uncharacterized protein</fullName>
    </submittedName>
</protein>
<reference evidence="2 3" key="1">
    <citation type="submission" date="2019-06" db="EMBL/GenBank/DDBJ databases">
        <title>Draft genome of Aliikangiella marina GYP-15.</title>
        <authorList>
            <person name="Wang G."/>
        </authorList>
    </citation>
    <scope>NUCLEOTIDE SEQUENCE [LARGE SCALE GENOMIC DNA]</scope>
    <source>
        <strain evidence="2 3">GYP-15</strain>
    </source>
</reference>
<gene>
    <name evidence="2" type="ORF">FLL45_09825</name>
</gene>